<proteinExistence type="predicted"/>
<evidence type="ECO:0000259" key="1">
    <source>
        <dbReference type="Pfam" id="PF00208"/>
    </source>
</evidence>
<dbReference type="AlphaFoldDB" id="X1A831"/>
<sequence>FLANAGGVIGSYVEYKNGTEEEAFSMIESKIKKNTECVISDAMDRKLTPRQVALEIAQQRIMDAMEKQGKGRR</sequence>
<dbReference type="EMBL" id="BART01004098">
    <property type="protein sequence ID" value="GAG66282.1"/>
    <property type="molecule type" value="Genomic_DNA"/>
</dbReference>
<dbReference type="GO" id="GO:0016491">
    <property type="term" value="F:oxidoreductase activity"/>
    <property type="evidence" value="ECO:0007669"/>
    <property type="project" value="InterPro"/>
</dbReference>
<feature type="non-terminal residue" evidence="2">
    <location>
        <position position="1"/>
    </location>
</feature>
<dbReference type="SUPFAM" id="SSF51735">
    <property type="entry name" value="NAD(P)-binding Rossmann-fold domains"/>
    <property type="match status" value="1"/>
</dbReference>
<dbReference type="GO" id="GO:0006520">
    <property type="term" value="P:amino acid metabolic process"/>
    <property type="evidence" value="ECO:0007669"/>
    <property type="project" value="InterPro"/>
</dbReference>
<dbReference type="Gene3D" id="3.40.50.720">
    <property type="entry name" value="NAD(P)-binding Rossmann-like Domain"/>
    <property type="match status" value="1"/>
</dbReference>
<protein>
    <recommendedName>
        <fullName evidence="1">Glutamate/phenylalanine/leucine/valine/L-tryptophan dehydrogenase C-terminal domain-containing protein</fullName>
    </recommendedName>
</protein>
<reference evidence="2" key="1">
    <citation type="journal article" date="2014" name="Front. Microbiol.">
        <title>High frequency of phylogenetically diverse reductive dehalogenase-homologous genes in deep subseafloor sedimentary metagenomes.</title>
        <authorList>
            <person name="Kawai M."/>
            <person name="Futagami T."/>
            <person name="Toyoda A."/>
            <person name="Takaki Y."/>
            <person name="Nishi S."/>
            <person name="Hori S."/>
            <person name="Arai W."/>
            <person name="Tsubouchi T."/>
            <person name="Morono Y."/>
            <person name="Uchiyama I."/>
            <person name="Ito T."/>
            <person name="Fujiyama A."/>
            <person name="Inagaki F."/>
            <person name="Takami H."/>
        </authorList>
    </citation>
    <scope>NUCLEOTIDE SEQUENCE</scope>
    <source>
        <strain evidence="2">Expedition CK06-06</strain>
    </source>
</reference>
<dbReference type="Pfam" id="PF00208">
    <property type="entry name" value="ELFV_dehydrog"/>
    <property type="match status" value="1"/>
</dbReference>
<dbReference type="InterPro" id="IPR006096">
    <property type="entry name" value="Glu/Leu/Phe/Val/Trp_DH_C"/>
</dbReference>
<organism evidence="2">
    <name type="scientific">marine sediment metagenome</name>
    <dbReference type="NCBI Taxonomy" id="412755"/>
    <lineage>
        <taxon>unclassified sequences</taxon>
        <taxon>metagenomes</taxon>
        <taxon>ecological metagenomes</taxon>
    </lineage>
</organism>
<name>X1A831_9ZZZZ</name>
<dbReference type="InterPro" id="IPR036291">
    <property type="entry name" value="NAD(P)-bd_dom_sf"/>
</dbReference>
<gene>
    <name evidence="2" type="ORF">S01H4_10607</name>
</gene>
<comment type="caution">
    <text evidence="2">The sequence shown here is derived from an EMBL/GenBank/DDBJ whole genome shotgun (WGS) entry which is preliminary data.</text>
</comment>
<evidence type="ECO:0000313" key="2">
    <source>
        <dbReference type="EMBL" id="GAG66282.1"/>
    </source>
</evidence>
<accession>X1A831</accession>
<feature type="domain" description="Glutamate/phenylalanine/leucine/valine/L-tryptophan dehydrogenase C-terminal" evidence="1">
    <location>
        <begin position="2"/>
        <end position="69"/>
    </location>
</feature>